<keyword evidence="4" id="KW-1185">Reference proteome</keyword>
<reference evidence="3 4" key="1">
    <citation type="journal article" date="2015" name="Mol. Plant Microbe Interact.">
        <title>Genome, transcriptome, and functional analyses of Penicillium expansum provide new insights into secondary metabolism and pathogenicity.</title>
        <authorList>
            <person name="Ballester A.R."/>
            <person name="Marcet-Houben M."/>
            <person name="Levin E."/>
            <person name="Sela N."/>
            <person name="Selma-Lazaro C."/>
            <person name="Carmona L."/>
            <person name="Wisniewski M."/>
            <person name="Droby S."/>
            <person name="Gonzalez-Candelas L."/>
            <person name="Gabaldon T."/>
        </authorList>
    </citation>
    <scope>NUCLEOTIDE SEQUENCE [LARGE SCALE GENOMIC DNA]</scope>
    <source>
        <strain evidence="3 4">PHI-1</strain>
    </source>
</reference>
<gene>
    <name evidence="3" type="ORF">PITC_085830</name>
</gene>
<name>A0A0A2KZT2_PENIT</name>
<dbReference type="HOGENOM" id="CLU_115936_0_0_1"/>
<dbReference type="InterPro" id="IPR041588">
    <property type="entry name" value="Integrase_H2C2"/>
</dbReference>
<dbReference type="OMA" id="SNGHAGW"/>
<organism evidence="3 4">
    <name type="scientific">Penicillium italicum</name>
    <name type="common">Blue mold</name>
    <dbReference type="NCBI Taxonomy" id="40296"/>
    <lineage>
        <taxon>Eukaryota</taxon>
        <taxon>Fungi</taxon>
        <taxon>Dikarya</taxon>
        <taxon>Ascomycota</taxon>
        <taxon>Pezizomycotina</taxon>
        <taxon>Eurotiomycetes</taxon>
        <taxon>Eurotiomycetidae</taxon>
        <taxon>Eurotiales</taxon>
        <taxon>Aspergillaceae</taxon>
        <taxon>Penicillium</taxon>
    </lineage>
</organism>
<protein>
    <recommendedName>
        <fullName evidence="2">Integrase zinc-binding domain-containing protein</fullName>
    </recommendedName>
</protein>
<dbReference type="EMBL" id="JQGA01000829">
    <property type="protein sequence ID" value="KGO73284.1"/>
    <property type="molecule type" value="Genomic_DNA"/>
</dbReference>
<feature type="domain" description="Integrase zinc-binding" evidence="2">
    <location>
        <begin position="98"/>
        <end position="142"/>
    </location>
</feature>
<dbReference type="STRING" id="40296.A0A0A2KZT2"/>
<dbReference type="OrthoDB" id="4955652at2759"/>
<sequence>MNGQSSQAIVSFYPHTKEAFLQYLRDKPSSRRVSRLDRESLLEWLMNPSKRPTSQTEFSRRNYVRKTFTWDMESRKLLAKPKDEGGYRVVILEENIADTVEWVHESNGHAGWDSTWKSINTSYYGILRSDVIFLLKQCQICACIPCKQPKVSRASSADKSSALEPRSIPDSEDTIEPDDVVWDPWTLADLPDERLQNGHLEDRIRLSTVQHTAARAEGSSRTGD</sequence>
<dbReference type="Gene3D" id="1.10.340.70">
    <property type="match status" value="1"/>
</dbReference>
<dbReference type="Proteomes" id="UP000030104">
    <property type="component" value="Unassembled WGS sequence"/>
</dbReference>
<evidence type="ECO:0000259" key="2">
    <source>
        <dbReference type="Pfam" id="PF17921"/>
    </source>
</evidence>
<proteinExistence type="predicted"/>
<accession>A0A0A2KZT2</accession>
<evidence type="ECO:0000313" key="4">
    <source>
        <dbReference type="Proteomes" id="UP000030104"/>
    </source>
</evidence>
<comment type="caution">
    <text evidence="3">The sequence shown here is derived from an EMBL/GenBank/DDBJ whole genome shotgun (WGS) entry which is preliminary data.</text>
</comment>
<feature type="compositionally biased region" description="Acidic residues" evidence="1">
    <location>
        <begin position="170"/>
        <end position="179"/>
    </location>
</feature>
<evidence type="ECO:0000256" key="1">
    <source>
        <dbReference type="SAM" id="MobiDB-lite"/>
    </source>
</evidence>
<dbReference type="Pfam" id="PF17921">
    <property type="entry name" value="Integrase_H2C2"/>
    <property type="match status" value="1"/>
</dbReference>
<evidence type="ECO:0000313" key="3">
    <source>
        <dbReference type="EMBL" id="KGO73284.1"/>
    </source>
</evidence>
<feature type="region of interest" description="Disordered" evidence="1">
    <location>
        <begin position="154"/>
        <end position="179"/>
    </location>
</feature>
<dbReference type="AlphaFoldDB" id="A0A0A2KZT2"/>